<feature type="compositionally biased region" description="Basic and acidic residues" evidence="6">
    <location>
        <begin position="7"/>
        <end position="16"/>
    </location>
</feature>
<dbReference type="GO" id="GO:0006303">
    <property type="term" value="P:double-strand break repair via nonhomologous end joining"/>
    <property type="evidence" value="ECO:0007669"/>
    <property type="project" value="TreeGrafter"/>
</dbReference>
<dbReference type="Pfam" id="PF07522">
    <property type="entry name" value="DRMBL"/>
    <property type="match status" value="1"/>
</dbReference>
<dbReference type="SUPFAM" id="SSF56281">
    <property type="entry name" value="Metallo-hydrolase/oxidoreductase"/>
    <property type="match status" value="1"/>
</dbReference>
<feature type="region of interest" description="Disordered" evidence="6">
    <location>
        <begin position="1"/>
        <end position="67"/>
    </location>
</feature>
<sequence>MKLAGNEMKEITESSKPKQTFLSFTSKTPINKSDKKSNSEPRKNPKTIDIHHKETQSTGKKRKNTSYTPINSALSLSGFHRNSRCYICQKELKTLSVVKATMHINNCLDLQEGTVNNSNHKQITTQDDYTLYTPSKQQFKSEQVDIIKLEDNKPIPNNTEKIYFGVSESSRKVLIPKENVEAVVLSDDTETEFDINTDKLKKFQTQKPILSISSSGNSSIDESDSTSTSLPRKKFRNSKPTNYLQDSFEQDIKPEITEQSTYTDTQIYNSSFSSKEIKIESDIPSKIILSEYSDNTFSEIDTENRIINTQVSNKSVENFSNNTRNQQETTFTDEKNSISHVYLGLKSNINQDIQILHKESNILNLRNKDKTQEANYNIDFGSNQNNTYNNIPTKRRLGLSSNKMKMEVLQRELNKAFLWYKTCVFLNSSLPEENYGRSKKNTKTKKCPEYKLMPGTSFSVDAFRYGKIPNCTGYFLTHFHSDHYGGLTSKFDSGMIYCSQITGNLIIENLKVNPKYVCKLPLNWPVLIENTIVTLIDANHCPGSAIFLFDTVFSKEDFGRERILHTGDFRASPEHVVLLRKAIHICNRFNKNKSISSEMGSLSNRNNKNSNKHKENILSENGSFVGFYPLDPFDTSSEENTEKELNPDIHGIYNNDLNNELPPTFYNVNKVYLDTTYMNASYAFPAQLEVIDAVATLCKLINSDPRQRLIHVEASKYTSSAKTTVQSIHKSSNQDSHTTSEIGLSFTSSLKKWFKPNISLFSNTKVPSMKKVSPGKKPLFVVGTYLIGKERLFIEIALAIGSKIYVDERKRKTLMLLEDESIIKLLAEKPEHAQVHVVSLMNVKKQLMEDYLDQYSEHFGSLVAFRPTGWTFQSNLGHPTYVANPVVSDPQQANIIGHKLRMDIPAPDECSRISHYMETIIRTGSRFPQLLSYELGSKCVPSLPPVPFTKMSIKPFGNSNRITIFPVPYSEHSSFRELAAFICSISCDEVIPTVNCERADQVHKMSSIIYLWQKAKDFVESVKCDFIKDKNINSKSQLEESDQTQNELFEERKTMETENGSSNVQTNELPESNTDQDSLENLQQKSVLTIPTRCQGLYW</sequence>
<keyword evidence="3" id="KW-0227">DNA damage</keyword>
<feature type="compositionally biased region" description="Basic and acidic residues" evidence="6">
    <location>
        <begin position="32"/>
        <end position="55"/>
    </location>
</feature>
<evidence type="ECO:0000256" key="6">
    <source>
        <dbReference type="SAM" id="MobiDB-lite"/>
    </source>
</evidence>
<feature type="region of interest" description="Disordered" evidence="6">
    <location>
        <begin position="1053"/>
        <end position="1082"/>
    </location>
</feature>
<comment type="subcellular location">
    <subcellularLocation>
        <location evidence="1">Nucleus</location>
    </subcellularLocation>
</comment>
<evidence type="ECO:0000259" key="7">
    <source>
        <dbReference type="Pfam" id="PF07522"/>
    </source>
</evidence>
<evidence type="ECO:0000256" key="2">
    <source>
        <dbReference type="ARBA" id="ARBA00010304"/>
    </source>
</evidence>
<dbReference type="Gene3D" id="3.40.50.12650">
    <property type="match status" value="1"/>
</dbReference>
<organism evidence="8 9">
    <name type="scientific">Smittium angustum</name>
    <dbReference type="NCBI Taxonomy" id="133377"/>
    <lineage>
        <taxon>Eukaryota</taxon>
        <taxon>Fungi</taxon>
        <taxon>Fungi incertae sedis</taxon>
        <taxon>Zoopagomycota</taxon>
        <taxon>Kickxellomycotina</taxon>
        <taxon>Harpellomycetes</taxon>
        <taxon>Harpellales</taxon>
        <taxon>Legeriomycetaceae</taxon>
        <taxon>Smittium</taxon>
    </lineage>
</organism>
<gene>
    <name evidence="8" type="ORF">BB558_004528</name>
</gene>
<protein>
    <recommendedName>
        <fullName evidence="7">DNA repair metallo-beta-lactamase domain-containing protein</fullName>
    </recommendedName>
</protein>
<dbReference type="EMBL" id="MBFU01000431">
    <property type="protein sequence ID" value="PVZ99503.1"/>
    <property type="molecule type" value="Genomic_DNA"/>
</dbReference>
<name>A0A2U1J393_SMIAN</name>
<dbReference type="GO" id="GO:0035312">
    <property type="term" value="F:5'-3' DNA exonuclease activity"/>
    <property type="evidence" value="ECO:0007669"/>
    <property type="project" value="TreeGrafter"/>
</dbReference>
<feature type="compositionally biased region" description="Polar residues" evidence="6">
    <location>
        <begin position="17"/>
        <end position="31"/>
    </location>
</feature>
<dbReference type="PANTHER" id="PTHR23240:SF6">
    <property type="entry name" value="DNA CROSS-LINK REPAIR 1A PROTEIN"/>
    <property type="match status" value="1"/>
</dbReference>
<feature type="domain" description="DNA repair metallo-beta-lactamase" evidence="7">
    <location>
        <begin position="822"/>
        <end position="997"/>
    </location>
</feature>
<dbReference type="AlphaFoldDB" id="A0A2U1J393"/>
<comment type="similarity">
    <text evidence="2">Belongs to the DNA repair metallo-beta-lactamase (DRMBL) family.</text>
</comment>
<feature type="compositionally biased region" description="Low complexity" evidence="6">
    <location>
        <begin position="211"/>
        <end position="229"/>
    </location>
</feature>
<dbReference type="GO" id="GO:0036297">
    <property type="term" value="P:interstrand cross-link repair"/>
    <property type="evidence" value="ECO:0007669"/>
    <property type="project" value="TreeGrafter"/>
</dbReference>
<evidence type="ECO:0000256" key="3">
    <source>
        <dbReference type="ARBA" id="ARBA00022763"/>
    </source>
</evidence>
<evidence type="ECO:0000256" key="5">
    <source>
        <dbReference type="ARBA" id="ARBA00023242"/>
    </source>
</evidence>
<dbReference type="InterPro" id="IPR011084">
    <property type="entry name" value="DRMBL"/>
</dbReference>
<comment type="caution">
    <text evidence="8">The sequence shown here is derived from an EMBL/GenBank/DDBJ whole genome shotgun (WGS) entry which is preliminary data.</text>
</comment>
<dbReference type="GO" id="GO:0005634">
    <property type="term" value="C:nucleus"/>
    <property type="evidence" value="ECO:0007669"/>
    <property type="project" value="UniProtKB-SubCell"/>
</dbReference>
<evidence type="ECO:0000313" key="8">
    <source>
        <dbReference type="EMBL" id="PVZ99503.1"/>
    </source>
</evidence>
<evidence type="ECO:0000256" key="4">
    <source>
        <dbReference type="ARBA" id="ARBA00023204"/>
    </source>
</evidence>
<accession>A0A2U1J393</accession>
<dbReference type="Proteomes" id="UP000245591">
    <property type="component" value="Unassembled WGS sequence"/>
</dbReference>
<evidence type="ECO:0000256" key="1">
    <source>
        <dbReference type="ARBA" id="ARBA00004123"/>
    </source>
</evidence>
<keyword evidence="9" id="KW-1185">Reference proteome</keyword>
<feature type="region of interest" description="Disordered" evidence="6">
    <location>
        <begin position="211"/>
        <end position="241"/>
    </location>
</feature>
<evidence type="ECO:0000313" key="9">
    <source>
        <dbReference type="Proteomes" id="UP000245591"/>
    </source>
</evidence>
<dbReference type="InterPro" id="IPR036866">
    <property type="entry name" value="RibonucZ/Hydroxyglut_hydro"/>
</dbReference>
<dbReference type="Gene3D" id="3.60.15.10">
    <property type="entry name" value="Ribonuclease Z/Hydroxyacylglutathione hydrolase-like"/>
    <property type="match status" value="1"/>
</dbReference>
<keyword evidence="4" id="KW-0234">DNA repair</keyword>
<dbReference type="PANTHER" id="PTHR23240">
    <property type="entry name" value="DNA CROSS-LINK REPAIR PROTEIN PSO2/SNM1-RELATED"/>
    <property type="match status" value="1"/>
</dbReference>
<dbReference type="CDD" id="cd16273">
    <property type="entry name" value="SNM1A-1C-like_MBL-fold"/>
    <property type="match status" value="1"/>
</dbReference>
<feature type="compositionally biased region" description="Polar residues" evidence="6">
    <location>
        <begin position="1057"/>
        <end position="1082"/>
    </location>
</feature>
<keyword evidence="5" id="KW-0539">Nucleus</keyword>
<reference evidence="8 9" key="1">
    <citation type="journal article" date="2018" name="MBio">
        <title>Comparative Genomics Reveals the Core Gene Toolbox for the Fungus-Insect Symbiosis.</title>
        <authorList>
            <person name="Wang Y."/>
            <person name="Stata M."/>
            <person name="Wang W."/>
            <person name="Stajich J.E."/>
            <person name="White M.M."/>
            <person name="Moncalvo J.M."/>
        </authorList>
    </citation>
    <scope>NUCLEOTIDE SEQUENCE [LARGE SCALE GENOMIC DNA]</scope>
    <source>
        <strain evidence="8 9">AUS-126-30</strain>
    </source>
</reference>
<dbReference type="GO" id="GO:0003684">
    <property type="term" value="F:damaged DNA binding"/>
    <property type="evidence" value="ECO:0007669"/>
    <property type="project" value="TreeGrafter"/>
</dbReference>
<proteinExistence type="inferred from homology"/>